<organism evidence="1 2">
    <name type="scientific">Pristionchus entomophagus</name>
    <dbReference type="NCBI Taxonomy" id="358040"/>
    <lineage>
        <taxon>Eukaryota</taxon>
        <taxon>Metazoa</taxon>
        <taxon>Ecdysozoa</taxon>
        <taxon>Nematoda</taxon>
        <taxon>Chromadorea</taxon>
        <taxon>Rhabditida</taxon>
        <taxon>Rhabditina</taxon>
        <taxon>Diplogasteromorpha</taxon>
        <taxon>Diplogasteroidea</taxon>
        <taxon>Neodiplogasteridae</taxon>
        <taxon>Pristionchus</taxon>
    </lineage>
</organism>
<dbReference type="Proteomes" id="UP001432027">
    <property type="component" value="Unassembled WGS sequence"/>
</dbReference>
<accession>A0AAV5TKC1</accession>
<feature type="non-terminal residue" evidence="1">
    <location>
        <position position="1"/>
    </location>
</feature>
<evidence type="ECO:0000313" key="1">
    <source>
        <dbReference type="EMBL" id="GMS94784.1"/>
    </source>
</evidence>
<sequence>EFVSEDATLHSLEVFPQRKEFAGFDEVVYVESEGGDRQVIGSELAKRSAVNRSGFLSQQEFLLS</sequence>
<evidence type="ECO:0000313" key="2">
    <source>
        <dbReference type="Proteomes" id="UP001432027"/>
    </source>
</evidence>
<protein>
    <submittedName>
        <fullName evidence="1">Uncharacterized protein</fullName>
    </submittedName>
</protein>
<gene>
    <name evidence="1" type="ORF">PENTCL1PPCAC_16959</name>
</gene>
<name>A0AAV5TKC1_9BILA</name>
<reference evidence="1" key="1">
    <citation type="submission" date="2023-10" db="EMBL/GenBank/DDBJ databases">
        <title>Genome assembly of Pristionchus species.</title>
        <authorList>
            <person name="Yoshida K."/>
            <person name="Sommer R.J."/>
        </authorList>
    </citation>
    <scope>NUCLEOTIDE SEQUENCE</scope>
    <source>
        <strain evidence="1">RS0144</strain>
    </source>
</reference>
<proteinExistence type="predicted"/>
<dbReference type="EMBL" id="BTSX01000004">
    <property type="protein sequence ID" value="GMS94784.1"/>
    <property type="molecule type" value="Genomic_DNA"/>
</dbReference>
<dbReference type="AlphaFoldDB" id="A0AAV5TKC1"/>
<comment type="caution">
    <text evidence="1">The sequence shown here is derived from an EMBL/GenBank/DDBJ whole genome shotgun (WGS) entry which is preliminary data.</text>
</comment>
<keyword evidence="2" id="KW-1185">Reference proteome</keyword>